<evidence type="ECO:0000256" key="1">
    <source>
        <dbReference type="ARBA" id="ARBA00005546"/>
    </source>
</evidence>
<dbReference type="AlphaFoldDB" id="A0A8U0HX85"/>
<keyword evidence="3" id="KW-1185">Reference proteome</keyword>
<evidence type="ECO:0000313" key="2">
    <source>
        <dbReference type="EMBL" id="UPV75722.1"/>
    </source>
</evidence>
<reference evidence="2 3" key="1">
    <citation type="submission" date="2022-04" db="EMBL/GenBank/DDBJ databases">
        <title>Diverse halophilic archaea isolated from saline environments.</title>
        <authorList>
            <person name="Cui H.-L."/>
        </authorList>
    </citation>
    <scope>NUCLEOTIDE SEQUENCE [LARGE SCALE GENOMIC DNA]</scope>
    <source>
        <strain evidence="2 3">XZYJT49</strain>
    </source>
</reference>
<dbReference type="InterPro" id="IPR036504">
    <property type="entry name" value="CGI121/TPRKB_sf"/>
</dbReference>
<dbReference type="GeneID" id="72184846"/>
<dbReference type="Gene3D" id="3.30.2380.10">
    <property type="entry name" value="CGI121/TPRKB"/>
    <property type="match status" value="1"/>
</dbReference>
<dbReference type="PIRSF" id="PIRSF022062">
    <property type="entry name" value="UCP022062"/>
    <property type="match status" value="1"/>
</dbReference>
<dbReference type="InterPro" id="IPR013926">
    <property type="entry name" value="CGI121/TPRKB"/>
</dbReference>
<dbReference type="EMBL" id="CP096659">
    <property type="protein sequence ID" value="UPV75722.1"/>
    <property type="molecule type" value="Genomic_DNA"/>
</dbReference>
<gene>
    <name evidence="2" type="ORF">M0R89_06565</name>
</gene>
<protein>
    <submittedName>
        <fullName evidence="2">KEOPS complex subunit Cgi121</fullName>
    </submittedName>
</protein>
<dbReference type="Proteomes" id="UP000830729">
    <property type="component" value="Chromosome"/>
</dbReference>
<evidence type="ECO:0000313" key="3">
    <source>
        <dbReference type="Proteomes" id="UP000830729"/>
    </source>
</evidence>
<comment type="similarity">
    <text evidence="1">Belongs to the CGI121/TPRKB family.</text>
</comment>
<dbReference type="KEGG" id="halx:M0R89_06565"/>
<name>A0A8U0HX85_9EURY</name>
<dbReference type="RefSeq" id="WP_248651760.1">
    <property type="nucleotide sequence ID" value="NZ_CP096659.1"/>
</dbReference>
<dbReference type="NCBIfam" id="NF011465">
    <property type="entry name" value="PRK14886.1-1"/>
    <property type="match status" value="1"/>
</dbReference>
<dbReference type="SUPFAM" id="SSF143870">
    <property type="entry name" value="PF0523-like"/>
    <property type="match status" value="1"/>
</dbReference>
<dbReference type="Pfam" id="PF08617">
    <property type="entry name" value="CGI-121"/>
    <property type="match status" value="1"/>
</dbReference>
<accession>A0A8U0HX85</accession>
<organism evidence="2 3">
    <name type="scientific">Halorussus limi</name>
    <dbReference type="NCBI Taxonomy" id="2938695"/>
    <lineage>
        <taxon>Archaea</taxon>
        <taxon>Methanobacteriati</taxon>
        <taxon>Methanobacteriota</taxon>
        <taxon>Stenosarchaea group</taxon>
        <taxon>Halobacteria</taxon>
        <taxon>Halobacteriales</taxon>
        <taxon>Haladaptataceae</taxon>
        <taxon>Halorussus</taxon>
    </lineage>
</organism>
<dbReference type="InterPro" id="IPR016799">
    <property type="entry name" value="UCP022062"/>
</dbReference>
<proteinExistence type="inferred from homology"/>
<sequence length="171" mass="18328">MRLVDGRAEIEDLDAFLGDLGEVGDEFDCAVQAFDPDYVLGEAHLRTAVERADRAFERDQNVARERAVEILLYAAGRRQINRALRMGVGEGETDVVVVVHSPADDAESERAAAQAVGDLLAPASGDALAADRIDAGAVREFFDVSEAELDATGATLADLVCERVALLDVEK</sequence>